<gene>
    <name evidence="1" type="ORF">V5E97_04105</name>
</gene>
<dbReference type="Gene3D" id="1.10.405.10">
    <property type="entry name" value="Guanine Nucleotide Dissociation Inhibitor, domain 1"/>
    <property type="match status" value="1"/>
</dbReference>
<dbReference type="AlphaFoldDB" id="A0AAU7CJJ0"/>
<evidence type="ECO:0000313" key="1">
    <source>
        <dbReference type="EMBL" id="XBH05210.1"/>
    </source>
</evidence>
<sequence>MWRDWITQIFRSLEPPHPTKSRILQMLWFIKTSHGVPGWALSGLQANRIDGGTGLLSERMAQELGKDVFLDAAEGLFVSAIK</sequence>
<organism evidence="1">
    <name type="scientific">Singulisphaera sp. Ch08</name>
    <dbReference type="NCBI Taxonomy" id="3120278"/>
    <lineage>
        <taxon>Bacteria</taxon>
        <taxon>Pseudomonadati</taxon>
        <taxon>Planctomycetota</taxon>
        <taxon>Planctomycetia</taxon>
        <taxon>Isosphaerales</taxon>
        <taxon>Isosphaeraceae</taxon>
        <taxon>Singulisphaera</taxon>
    </lineage>
</organism>
<protein>
    <submittedName>
        <fullName evidence="1">Uncharacterized protein</fullName>
    </submittedName>
</protein>
<dbReference type="Gene3D" id="3.50.50.60">
    <property type="entry name" value="FAD/NAD(P)-binding domain"/>
    <property type="match status" value="1"/>
</dbReference>
<proteinExistence type="predicted"/>
<dbReference type="InterPro" id="IPR036188">
    <property type="entry name" value="FAD/NAD-bd_sf"/>
</dbReference>
<reference evidence="1" key="1">
    <citation type="submission" date="2024-05" db="EMBL/GenBank/DDBJ databases">
        <title>Planctomycetes of the genus Singulisphaera possess chitinolytic capabilities.</title>
        <authorList>
            <person name="Ivanova A."/>
        </authorList>
    </citation>
    <scope>NUCLEOTIDE SEQUENCE</scope>
    <source>
        <strain evidence="1">Ch08T</strain>
    </source>
</reference>
<name>A0AAU7CJJ0_9BACT</name>
<accession>A0AAU7CJJ0</accession>
<dbReference type="RefSeq" id="WP_406698018.1">
    <property type="nucleotide sequence ID" value="NZ_CP155447.1"/>
</dbReference>
<dbReference type="EMBL" id="CP155447">
    <property type="protein sequence ID" value="XBH05210.1"/>
    <property type="molecule type" value="Genomic_DNA"/>
</dbReference>